<protein>
    <submittedName>
        <fullName evidence="1">Uncharacterized protein</fullName>
    </submittedName>
</protein>
<dbReference type="Proteomes" id="UP000252086">
    <property type="component" value="Unassembled WGS sequence"/>
</dbReference>
<proteinExistence type="predicted"/>
<name>A0A366CU98_9GAMM</name>
<dbReference type="EMBL" id="QNRF01000010">
    <property type="protein sequence ID" value="RBO79880.1"/>
    <property type="molecule type" value="Genomic_DNA"/>
</dbReference>
<comment type="caution">
    <text evidence="1">The sequence shown here is derived from an EMBL/GenBank/DDBJ whole genome shotgun (WGS) entry which is preliminary data.</text>
</comment>
<sequence length="138" mass="16046">MLLKRIYDKDLTSVRKDDHKSLIICKDMKDKGLITFKESGLVRHDESEMNGIADIRLTKKGRKMLFSEYDEYKLSKEGISSCIIRLRNRQNDLSQAELDYLENLALISVSYPEGEEFEFISNVELTDLAERFFPSNEA</sequence>
<organism evidence="1 2">
    <name type="scientific">Marinomonas aquiplantarum</name>
    <dbReference type="NCBI Taxonomy" id="491951"/>
    <lineage>
        <taxon>Bacteria</taxon>
        <taxon>Pseudomonadati</taxon>
        <taxon>Pseudomonadota</taxon>
        <taxon>Gammaproteobacteria</taxon>
        <taxon>Oceanospirillales</taxon>
        <taxon>Oceanospirillaceae</taxon>
        <taxon>Marinomonas</taxon>
    </lineage>
</organism>
<evidence type="ECO:0000313" key="2">
    <source>
        <dbReference type="Proteomes" id="UP000252086"/>
    </source>
</evidence>
<keyword evidence="2" id="KW-1185">Reference proteome</keyword>
<reference evidence="1 2" key="1">
    <citation type="submission" date="2018-06" db="EMBL/GenBank/DDBJ databases">
        <title>Genomic Encyclopedia of Type Strains, Phase III (KMG-III): the genomes of soil and plant-associated and newly described type strains.</title>
        <authorList>
            <person name="Whitman W."/>
        </authorList>
    </citation>
    <scope>NUCLEOTIDE SEQUENCE [LARGE SCALE GENOMIC DNA]</scope>
    <source>
        <strain evidence="1 2">CECT 7732</strain>
    </source>
</reference>
<gene>
    <name evidence="1" type="ORF">DFP76_11059</name>
</gene>
<dbReference type="RefSeq" id="WP_113875539.1">
    <property type="nucleotide sequence ID" value="NZ_QNRF01000010.1"/>
</dbReference>
<evidence type="ECO:0000313" key="1">
    <source>
        <dbReference type="EMBL" id="RBO79880.1"/>
    </source>
</evidence>
<accession>A0A366CU98</accession>
<dbReference type="AlphaFoldDB" id="A0A366CU98"/>